<keyword evidence="1" id="KW-1133">Transmembrane helix</keyword>
<evidence type="ECO:0000256" key="1">
    <source>
        <dbReference type="SAM" id="Phobius"/>
    </source>
</evidence>
<dbReference type="Proteomes" id="UP001432059">
    <property type="component" value="Chromosome"/>
</dbReference>
<gene>
    <name evidence="2" type="ORF">BPO_1930</name>
</gene>
<sequence>MKNQSPQDKYTEILQDIKEEKMNWDFEDFLKEVEAKEEKIIPIQRKEPRKLLYKTIGLAASIAVILGIFFLFQKDESNTVAPEQMIATKEEVWKKASEAWQQEALQDSATVLPMDSEIQHPTAEKEAEQVMNKILPKRERIKKNIRQRYAVTQSNKEAKSTEYQEDFVIINGQKIKNEEEAMEVTRYSLQVLSDKVSETIASVSTNNNDDY</sequence>
<evidence type="ECO:0000313" key="3">
    <source>
        <dbReference type="Proteomes" id="UP001432059"/>
    </source>
</evidence>
<keyword evidence="1" id="KW-0472">Membrane</keyword>
<evidence type="ECO:0000313" key="2">
    <source>
        <dbReference type="EMBL" id="WOC52577.1"/>
    </source>
</evidence>
<name>A0AAU0F390_9FLAO</name>
<evidence type="ECO:0008006" key="4">
    <source>
        <dbReference type="Google" id="ProtNLM"/>
    </source>
</evidence>
<protein>
    <recommendedName>
        <fullName evidence="4">Stage III sporulation protein AG</fullName>
    </recommendedName>
</protein>
<keyword evidence="1" id="KW-0812">Transmembrane</keyword>
<dbReference type="AlphaFoldDB" id="A0AAU0F390"/>
<dbReference type="EMBL" id="CP136426">
    <property type="protein sequence ID" value="WOC52577.1"/>
    <property type="molecule type" value="Genomic_DNA"/>
</dbReference>
<accession>A0AAU0F390</accession>
<proteinExistence type="predicted"/>
<dbReference type="KEGG" id="bpor:BPO_1930"/>
<reference evidence="2" key="1">
    <citation type="submission" date="2023-10" db="EMBL/GenBank/DDBJ databases">
        <title>Characterization and whole genome sequencing of a novel strain of Bergeyella porcorum QD2021 isolated from pig.</title>
        <authorList>
            <person name="Liu G."/>
            <person name="Chen C."/>
            <person name="Han X."/>
        </authorList>
    </citation>
    <scope>NUCLEOTIDE SEQUENCE</scope>
    <source>
        <strain evidence="2">QD2021</strain>
    </source>
</reference>
<dbReference type="RefSeq" id="WP_327983951.1">
    <property type="nucleotide sequence ID" value="NZ_CP136426.1"/>
</dbReference>
<keyword evidence="3" id="KW-1185">Reference proteome</keyword>
<organism evidence="2 3">
    <name type="scientific">Bergeyella porcorum</name>
    <dbReference type="NCBI Taxonomy" id="1735111"/>
    <lineage>
        <taxon>Bacteria</taxon>
        <taxon>Pseudomonadati</taxon>
        <taxon>Bacteroidota</taxon>
        <taxon>Flavobacteriia</taxon>
        <taxon>Flavobacteriales</taxon>
        <taxon>Weeksellaceae</taxon>
        <taxon>Bergeyella</taxon>
    </lineage>
</organism>
<feature type="transmembrane region" description="Helical" evidence="1">
    <location>
        <begin position="51"/>
        <end position="72"/>
    </location>
</feature>